<name>A0ABU2ZGB4_9SPHN</name>
<dbReference type="PANTHER" id="PTHR43500:SF1">
    <property type="entry name" value="CYSTATHIONINE BETA-LYASE-RELATED"/>
    <property type="match status" value="1"/>
</dbReference>
<evidence type="ECO:0000313" key="8">
    <source>
        <dbReference type="EMBL" id="MDT0575632.1"/>
    </source>
</evidence>
<dbReference type="SUPFAM" id="SSF53383">
    <property type="entry name" value="PLP-dependent transferases"/>
    <property type="match status" value="1"/>
</dbReference>
<accession>A0ABU2ZGB4</accession>
<dbReference type="InterPro" id="IPR015421">
    <property type="entry name" value="PyrdxlP-dep_Trfase_major"/>
</dbReference>
<protein>
    <submittedName>
        <fullName evidence="8">Cystathionine beta-lyase</fullName>
        <ecNumber evidence="8">4.4.1.13</ecNumber>
    </submittedName>
</protein>
<dbReference type="Proteomes" id="UP001259803">
    <property type="component" value="Unassembled WGS sequence"/>
</dbReference>
<evidence type="ECO:0000256" key="5">
    <source>
        <dbReference type="ARBA" id="ARBA00047517"/>
    </source>
</evidence>
<evidence type="ECO:0000256" key="3">
    <source>
        <dbReference type="ARBA" id="ARBA00022898"/>
    </source>
</evidence>
<keyword evidence="3 6" id="KW-0663">Pyridoxal phosphate</keyword>
<organism evidence="8 9">
    <name type="scientific">Croceicoccus esteveae</name>
    <dbReference type="NCBI Taxonomy" id="3075597"/>
    <lineage>
        <taxon>Bacteria</taxon>
        <taxon>Pseudomonadati</taxon>
        <taxon>Pseudomonadota</taxon>
        <taxon>Alphaproteobacteria</taxon>
        <taxon>Sphingomonadales</taxon>
        <taxon>Erythrobacteraceae</taxon>
        <taxon>Croceicoccus</taxon>
    </lineage>
</organism>
<keyword evidence="9" id="KW-1185">Reference proteome</keyword>
<evidence type="ECO:0000256" key="6">
    <source>
        <dbReference type="RuleBase" id="RU362118"/>
    </source>
</evidence>
<dbReference type="Gene3D" id="3.40.640.10">
    <property type="entry name" value="Type I PLP-dependent aspartate aminotransferase-like (Major domain)"/>
    <property type="match status" value="1"/>
</dbReference>
<sequence length="427" mass="44751">MSGPSRPGRGADAGDTDPERTGSPASRHVATRLAGIGRRLAFTSVPGLSGSVVNPPVWRASTHLYDDTAALRAGTKDNADGQFFYGRRGGPTQWSLAEALSALEPGAAGTVLFPSGVAAIAGALMASVRPGERLLITDNAYDPSRRMGLGLLARFGVQPVFFDPLDLEGFRELCAMGAGAVLLESPGSLTMEICDVTTLAGIARAAGAMVLLDNTWAGPTGFQALAHGCDGAILALTKHVGGHSDLMMGSVTANKRLYPALRTTAQALGQVVSPDDAALALRGLRTLDLRLRQQAATALVIARWLRGRDEVAAVLCPMLDSAPGHDLWQRDFSGGCGLFSFVLKGQDDAARARLIDALTLFGIGYSWGGYESLVLPVDPGRDRSVRPWPPAGLDAGDRFAIRLSIGLEHADDLIADLAQAFATMRAA</sequence>
<comment type="caution">
    <text evidence="8">The sequence shown here is derived from an EMBL/GenBank/DDBJ whole genome shotgun (WGS) entry which is preliminary data.</text>
</comment>
<dbReference type="InterPro" id="IPR015422">
    <property type="entry name" value="PyrdxlP-dep_Trfase_small"/>
</dbReference>
<evidence type="ECO:0000313" key="9">
    <source>
        <dbReference type="Proteomes" id="UP001259803"/>
    </source>
</evidence>
<keyword evidence="4 8" id="KW-0456">Lyase</keyword>
<evidence type="ECO:0000256" key="4">
    <source>
        <dbReference type="ARBA" id="ARBA00023239"/>
    </source>
</evidence>
<dbReference type="RefSeq" id="WP_311340212.1">
    <property type="nucleotide sequence ID" value="NZ_JAVRHS010000003.1"/>
</dbReference>
<dbReference type="InterPro" id="IPR015424">
    <property type="entry name" value="PyrdxlP-dep_Trfase"/>
</dbReference>
<dbReference type="PANTHER" id="PTHR43500">
    <property type="entry name" value="CYSTATHIONINE BETA-LYASE-RELATED"/>
    <property type="match status" value="1"/>
</dbReference>
<proteinExistence type="inferred from homology"/>
<dbReference type="EMBL" id="JAVRHS010000003">
    <property type="protein sequence ID" value="MDT0575632.1"/>
    <property type="molecule type" value="Genomic_DNA"/>
</dbReference>
<dbReference type="EC" id="4.4.1.13" evidence="8"/>
<comment type="cofactor">
    <cofactor evidence="1 6">
        <name>pyridoxal 5'-phosphate</name>
        <dbReference type="ChEBI" id="CHEBI:597326"/>
    </cofactor>
</comment>
<evidence type="ECO:0000256" key="7">
    <source>
        <dbReference type="SAM" id="MobiDB-lite"/>
    </source>
</evidence>
<reference evidence="8 9" key="1">
    <citation type="submission" date="2023-09" db="EMBL/GenBank/DDBJ databases">
        <authorList>
            <person name="Rey-Velasco X."/>
        </authorList>
    </citation>
    <scope>NUCLEOTIDE SEQUENCE [LARGE SCALE GENOMIC DNA]</scope>
    <source>
        <strain evidence="8 9">F390</strain>
    </source>
</reference>
<dbReference type="NCBIfam" id="TIGR01324">
    <property type="entry name" value="cysta_beta_ly_B"/>
    <property type="match status" value="1"/>
</dbReference>
<feature type="region of interest" description="Disordered" evidence="7">
    <location>
        <begin position="1"/>
        <end position="29"/>
    </location>
</feature>
<gene>
    <name evidence="8" type="primary">metC</name>
    <name evidence="8" type="ORF">RM533_05490</name>
</gene>
<evidence type="ECO:0000256" key="2">
    <source>
        <dbReference type="ARBA" id="ARBA00009077"/>
    </source>
</evidence>
<comment type="similarity">
    <text evidence="2 6">Belongs to the trans-sulfuration enzymes family.</text>
</comment>
<comment type="catalytic activity">
    <reaction evidence="5">
        <text>L,L-cystathionine + H2O = L-homocysteine + pyruvate + NH4(+)</text>
        <dbReference type="Rhea" id="RHEA:13965"/>
        <dbReference type="ChEBI" id="CHEBI:15361"/>
        <dbReference type="ChEBI" id="CHEBI:15377"/>
        <dbReference type="ChEBI" id="CHEBI:28938"/>
        <dbReference type="ChEBI" id="CHEBI:58161"/>
        <dbReference type="ChEBI" id="CHEBI:58199"/>
    </reaction>
</comment>
<dbReference type="InterPro" id="IPR000277">
    <property type="entry name" value="Cys/Met-Metab_PyrdxlP-dep_enz"/>
</dbReference>
<dbReference type="Pfam" id="PF01053">
    <property type="entry name" value="Cys_Met_Meta_PP"/>
    <property type="match status" value="1"/>
</dbReference>
<dbReference type="PIRSF" id="PIRSF001434">
    <property type="entry name" value="CGS"/>
    <property type="match status" value="1"/>
</dbReference>
<dbReference type="InterPro" id="IPR006233">
    <property type="entry name" value="Cys_b_lyase_bac"/>
</dbReference>
<dbReference type="Gene3D" id="3.90.1150.10">
    <property type="entry name" value="Aspartate Aminotransferase, domain 1"/>
    <property type="match status" value="1"/>
</dbReference>
<evidence type="ECO:0000256" key="1">
    <source>
        <dbReference type="ARBA" id="ARBA00001933"/>
    </source>
</evidence>
<dbReference type="GO" id="GO:0047804">
    <property type="term" value="F:cysteine-S-conjugate beta-lyase activity"/>
    <property type="evidence" value="ECO:0007669"/>
    <property type="project" value="UniProtKB-EC"/>
</dbReference>